<accession>A0A174FXN6</accession>
<dbReference type="eggNOG" id="ENOG502Z81B">
    <property type="taxonomic scope" value="Bacteria"/>
</dbReference>
<feature type="transmembrane region" description="Helical" evidence="1">
    <location>
        <begin position="64"/>
        <end position="82"/>
    </location>
</feature>
<dbReference type="Proteomes" id="UP000095431">
    <property type="component" value="Unassembled WGS sequence"/>
</dbReference>
<feature type="transmembrane region" description="Helical" evidence="1">
    <location>
        <begin position="102"/>
        <end position="124"/>
    </location>
</feature>
<dbReference type="InterPro" id="IPR045798">
    <property type="entry name" value="TrbL_Firmicutes"/>
</dbReference>
<reference evidence="2 3" key="1">
    <citation type="submission" date="2015-09" db="EMBL/GenBank/DDBJ databases">
        <authorList>
            <consortium name="Pathogen Informatics"/>
        </authorList>
    </citation>
    <scope>NUCLEOTIDE SEQUENCE [LARGE SCALE GENOMIC DNA]</scope>
    <source>
        <strain evidence="2 3">2789STDY5834863</strain>
    </source>
</reference>
<organism evidence="2 3">
    <name type="scientific">Blautia wexlerae</name>
    <dbReference type="NCBI Taxonomy" id="418240"/>
    <lineage>
        <taxon>Bacteria</taxon>
        <taxon>Bacillati</taxon>
        <taxon>Bacillota</taxon>
        <taxon>Clostridia</taxon>
        <taxon>Lachnospirales</taxon>
        <taxon>Lachnospiraceae</taxon>
        <taxon>Blautia</taxon>
    </lineage>
</organism>
<dbReference type="EMBL" id="CYZN01000026">
    <property type="protein sequence ID" value="CUO53379.1"/>
    <property type="molecule type" value="Genomic_DNA"/>
</dbReference>
<evidence type="ECO:0008006" key="4">
    <source>
        <dbReference type="Google" id="ProtNLM"/>
    </source>
</evidence>
<gene>
    <name evidence="2" type="ORF">ERS852478_03104</name>
</gene>
<dbReference type="RefSeq" id="WP_055201165.1">
    <property type="nucleotide sequence ID" value="NZ_BTHH01000025.1"/>
</dbReference>
<keyword evidence="1" id="KW-0812">Transmembrane</keyword>
<evidence type="ECO:0000313" key="3">
    <source>
        <dbReference type="Proteomes" id="UP000095431"/>
    </source>
</evidence>
<feature type="transmembrane region" description="Helical" evidence="1">
    <location>
        <begin position="165"/>
        <end position="191"/>
    </location>
</feature>
<evidence type="ECO:0000313" key="2">
    <source>
        <dbReference type="EMBL" id="CUO53379.1"/>
    </source>
</evidence>
<feature type="transmembrane region" description="Helical" evidence="1">
    <location>
        <begin position="226"/>
        <end position="247"/>
    </location>
</feature>
<protein>
    <recommendedName>
        <fullName evidence="4">Conjugal transfer protein TrbL</fullName>
    </recommendedName>
</protein>
<keyword evidence="1" id="KW-0472">Membrane</keyword>
<name>A0A174FXN6_9FIRM</name>
<evidence type="ECO:0000256" key="1">
    <source>
        <dbReference type="SAM" id="Phobius"/>
    </source>
</evidence>
<dbReference type="Pfam" id="PF19478">
    <property type="entry name" value="TrbL_2"/>
    <property type="match status" value="1"/>
</dbReference>
<sequence>MESILEAINEWIKEILIGAINGNLSTMFGDVNEKVGTIAAEVGKTPQGWNANIFNMIQNLSENVIVPIAGLVITYVLCYELISMVTEKNNMHDVDTFMFFKWFFKAFVAVFLVTHTFDITMAVFDMAQHIVSGAAGVIGGNTNIDVAEALAAMQEGLNDMEIPELLLLVMETSLVSLCMKIMSVLITVILYGRMIEIYAYCSVSPIPFATMTNREWGQIGNNYLKGLFALGFQGFLIMICVGIYAVLVGEMVVADNLHSAIFSLAAYTVILCFSLFKSGALAKSIFNAH</sequence>
<proteinExistence type="predicted"/>
<feature type="transmembrane region" description="Helical" evidence="1">
    <location>
        <begin position="259"/>
        <end position="276"/>
    </location>
</feature>
<dbReference type="AlphaFoldDB" id="A0A174FXN6"/>
<keyword evidence="1" id="KW-1133">Transmembrane helix</keyword>